<evidence type="ECO:0000313" key="1">
    <source>
        <dbReference type="EMBL" id="KAF3500609.1"/>
    </source>
</evidence>
<comment type="caution">
    <text evidence="1">The sequence shown here is derived from an EMBL/GenBank/DDBJ whole genome shotgun (WGS) entry which is preliminary data.</text>
</comment>
<gene>
    <name evidence="1" type="ORF">F2Q69_00045619</name>
</gene>
<evidence type="ECO:0000313" key="2">
    <source>
        <dbReference type="Proteomes" id="UP000712600"/>
    </source>
</evidence>
<dbReference type="EMBL" id="QGKX02001621">
    <property type="protein sequence ID" value="KAF3500609.1"/>
    <property type="molecule type" value="Genomic_DNA"/>
</dbReference>
<name>A0A8S9NHW0_BRACR</name>
<accession>A0A8S9NHW0</accession>
<proteinExistence type="predicted"/>
<dbReference type="Proteomes" id="UP000712600">
    <property type="component" value="Unassembled WGS sequence"/>
</dbReference>
<dbReference type="AlphaFoldDB" id="A0A8S9NHW0"/>
<protein>
    <submittedName>
        <fullName evidence="1">Uncharacterized protein</fullName>
    </submittedName>
</protein>
<reference evidence="1" key="1">
    <citation type="submission" date="2019-12" db="EMBL/GenBank/DDBJ databases">
        <title>Genome sequencing and annotation of Brassica cretica.</title>
        <authorList>
            <person name="Studholme D.J."/>
            <person name="Sarris P."/>
        </authorList>
    </citation>
    <scope>NUCLEOTIDE SEQUENCE</scope>
    <source>
        <strain evidence="1">PFS-109/04</strain>
        <tissue evidence="1">Leaf</tissue>
    </source>
</reference>
<sequence length="119" mass="13043">MEMYFTCGQLLVQAMEIPVNFTETPFHLLEAGFRNGLEIIKISEDVHRSAMGISEPTQLKLAMGDQLQATVLDILDRGLNISNHAGELITAILTFHDTVRSCFPSSFAISPTTSSAICL</sequence>
<organism evidence="1 2">
    <name type="scientific">Brassica cretica</name>
    <name type="common">Mustard</name>
    <dbReference type="NCBI Taxonomy" id="69181"/>
    <lineage>
        <taxon>Eukaryota</taxon>
        <taxon>Viridiplantae</taxon>
        <taxon>Streptophyta</taxon>
        <taxon>Embryophyta</taxon>
        <taxon>Tracheophyta</taxon>
        <taxon>Spermatophyta</taxon>
        <taxon>Magnoliopsida</taxon>
        <taxon>eudicotyledons</taxon>
        <taxon>Gunneridae</taxon>
        <taxon>Pentapetalae</taxon>
        <taxon>rosids</taxon>
        <taxon>malvids</taxon>
        <taxon>Brassicales</taxon>
        <taxon>Brassicaceae</taxon>
        <taxon>Brassiceae</taxon>
        <taxon>Brassica</taxon>
    </lineage>
</organism>